<proteinExistence type="inferred from homology"/>
<dbReference type="SMART" id="SM01065">
    <property type="entry name" value="CBM_2"/>
    <property type="match status" value="1"/>
</dbReference>
<dbReference type="CDD" id="cd13880">
    <property type="entry name" value="CuRO_2_MaLCC_like"/>
    <property type="match status" value="1"/>
</dbReference>
<feature type="signal peptide" evidence="14">
    <location>
        <begin position="1"/>
        <end position="19"/>
    </location>
</feature>
<dbReference type="FunFam" id="2.60.40.10:FF:000552">
    <property type="entry name" value="Related to glucoamylase"/>
    <property type="match status" value="1"/>
</dbReference>
<evidence type="ECO:0000313" key="16">
    <source>
        <dbReference type="EMBL" id="CZT19399.1"/>
    </source>
</evidence>
<dbReference type="Proteomes" id="UP000225277">
    <property type="component" value="Unassembled WGS sequence"/>
</dbReference>
<evidence type="ECO:0000256" key="8">
    <source>
        <dbReference type="ARBA" id="ARBA00023002"/>
    </source>
</evidence>
<keyword evidence="8" id="KW-0560">Oxidoreductase</keyword>
<reference evidence="16 17" key="1">
    <citation type="submission" date="2016-03" db="EMBL/GenBank/DDBJ databases">
        <authorList>
            <person name="Ploux O."/>
        </authorList>
    </citation>
    <scope>NUCLEOTIDE SEQUENCE [LARGE SCALE GENOMIC DNA]</scope>
    <source>
        <strain evidence="16 17">URUG2</strain>
    </source>
</reference>
<organism evidence="16 17">
    <name type="scientific">Ramularia collo-cygni</name>
    <dbReference type="NCBI Taxonomy" id="112498"/>
    <lineage>
        <taxon>Eukaryota</taxon>
        <taxon>Fungi</taxon>
        <taxon>Dikarya</taxon>
        <taxon>Ascomycota</taxon>
        <taxon>Pezizomycotina</taxon>
        <taxon>Dothideomycetes</taxon>
        <taxon>Dothideomycetidae</taxon>
        <taxon>Mycosphaerellales</taxon>
        <taxon>Mycosphaerellaceae</taxon>
        <taxon>Ramularia</taxon>
    </lineage>
</organism>
<evidence type="ECO:0000256" key="9">
    <source>
        <dbReference type="ARBA" id="ARBA00023008"/>
    </source>
</evidence>
<comment type="similarity">
    <text evidence="3">Belongs to the multicopper oxidase family.</text>
</comment>
<evidence type="ECO:0000256" key="6">
    <source>
        <dbReference type="ARBA" id="ARBA00022729"/>
    </source>
</evidence>
<name>A0A2D3VCP4_9PEZI</name>
<dbReference type="Gene3D" id="2.60.40.420">
    <property type="entry name" value="Cupredoxins - blue copper proteins"/>
    <property type="match status" value="3"/>
</dbReference>
<dbReference type="GO" id="GO:0000272">
    <property type="term" value="P:polysaccharide catabolic process"/>
    <property type="evidence" value="ECO:0007669"/>
    <property type="project" value="UniProtKB-KW"/>
</dbReference>
<keyword evidence="12" id="KW-0119">Carbohydrate metabolism</keyword>
<dbReference type="InterPro" id="IPR034836">
    <property type="entry name" value="CBM20_glucoamylase"/>
</dbReference>
<dbReference type="Pfam" id="PF00394">
    <property type="entry name" value="Cu-oxidase"/>
    <property type="match status" value="1"/>
</dbReference>
<dbReference type="RefSeq" id="XP_023626289.1">
    <property type="nucleotide sequence ID" value="XM_023770521.1"/>
</dbReference>
<keyword evidence="9" id="KW-0186">Copper</keyword>
<dbReference type="InterPro" id="IPR011707">
    <property type="entry name" value="Cu-oxidase-like_N"/>
</dbReference>
<dbReference type="EC" id="1.10.3.2" evidence="4"/>
<dbReference type="Gene3D" id="2.60.40.10">
    <property type="entry name" value="Immunoglobulins"/>
    <property type="match status" value="1"/>
</dbReference>
<evidence type="ECO:0000256" key="7">
    <source>
        <dbReference type="ARBA" id="ARBA00022737"/>
    </source>
</evidence>
<dbReference type="STRING" id="112498.A0A2D3VCP4"/>
<keyword evidence="11" id="KW-0439">Lignin degradation</keyword>
<evidence type="ECO:0000256" key="11">
    <source>
        <dbReference type="ARBA" id="ARBA00023185"/>
    </source>
</evidence>
<dbReference type="InterPro" id="IPR045087">
    <property type="entry name" value="Cu-oxidase_fam"/>
</dbReference>
<dbReference type="Pfam" id="PF00686">
    <property type="entry name" value="CBM_20"/>
    <property type="match status" value="1"/>
</dbReference>
<evidence type="ECO:0000256" key="12">
    <source>
        <dbReference type="ARBA" id="ARBA00023277"/>
    </source>
</evidence>
<dbReference type="Pfam" id="PF07731">
    <property type="entry name" value="Cu-oxidase_2"/>
    <property type="match status" value="1"/>
</dbReference>
<feature type="chain" id="PRO_5013588648" description="laccase" evidence="14">
    <location>
        <begin position="20"/>
        <end position="739"/>
    </location>
</feature>
<dbReference type="SUPFAM" id="SSF49503">
    <property type="entry name" value="Cupredoxins"/>
    <property type="match status" value="3"/>
</dbReference>
<dbReference type="CDD" id="cd05811">
    <property type="entry name" value="CBM20_glucoamylase"/>
    <property type="match status" value="1"/>
</dbReference>
<dbReference type="GO" id="GO:0046274">
    <property type="term" value="P:lignin catabolic process"/>
    <property type="evidence" value="ECO:0007669"/>
    <property type="project" value="UniProtKB-KW"/>
</dbReference>
<gene>
    <name evidence="16" type="ORF">RCC_05248</name>
</gene>
<evidence type="ECO:0000256" key="3">
    <source>
        <dbReference type="ARBA" id="ARBA00010609"/>
    </source>
</evidence>
<dbReference type="InterPro" id="IPR013783">
    <property type="entry name" value="Ig-like_fold"/>
</dbReference>
<evidence type="ECO:0000256" key="2">
    <source>
        <dbReference type="ARBA" id="ARBA00001935"/>
    </source>
</evidence>
<sequence>MHLFSIVKLLAVAAPIVASVLPTSEGPHVETVQRATSFQPLRPISLPDNRGVRKRQNVPVAIPIPVTFDILVSTLWGESIQVVGSTSELGSWDTVSAVSLTAAQYTSGNPLWSITVDIAADTKLTYKFIRILTDGSVEWEAGPDRTYTVPSNGATAAEISASWQSSISTTQTSTATPTRSVSTATSVPTAVCTNGPTSRGCWDSRFSIDTDFDEDWPSTGRVVSYDLTITNTTLAPDGFSRPVFAVNGQYPGPTIYANWGDTIKVTVNNRMENNGTAIHWHGFRMWHANGQDGVPGVTECPIAPGKSKTYTMTATQYGTSWYHSHFSSQYGDGVVGPIVIYGPATENYDIDLGPLPITDWYYPTVMRTASIAMHSNALAPTADTGLINGTMVSTSGDGGRYSRTVLTAGKKHRLRLINTAVDNHFMFSLDNHMFTVISADFVPIVPYNATWIFIGIGQRYDVVFTADQEPGSYWFRAQSQDGAGCGSNFQNQNIRAVFSYEGFESVLPESSTTGYVQRCTDEADLVPYWNSYVPQGDIPDSLSELNVHLNQSTGADGTLTLYWQVNDTPLRTDWANPTTMSVREGKTDFPDRANVIKLPTSNVWTYWVMTQGGGVPFDVQIPHPIHLHGHDFYILGAGTSAWTDADREGLNYDNPIRRDVAMLPSNGWLAIAFLTNNPGAWLAHCHIAWHADEGFAVQFLEAADTMLDIDPLPTDFDEQCDDWDFYYKSAMYLQSDSGI</sequence>
<dbReference type="InterPro" id="IPR011706">
    <property type="entry name" value="Cu-oxidase_C"/>
</dbReference>
<evidence type="ECO:0000313" key="17">
    <source>
        <dbReference type="Proteomes" id="UP000225277"/>
    </source>
</evidence>
<keyword evidence="5" id="KW-0479">Metal-binding</keyword>
<dbReference type="GeneID" id="35600413"/>
<evidence type="ECO:0000256" key="13">
    <source>
        <dbReference type="ARBA" id="ARBA00023326"/>
    </source>
</evidence>
<accession>A0A2D3VCP4</accession>
<dbReference type="FunFam" id="2.60.40.420:FF:000021">
    <property type="entry name" value="Extracellular dihydrogeodin oxidase/laccase"/>
    <property type="match status" value="1"/>
</dbReference>
<dbReference type="CDD" id="cd13901">
    <property type="entry name" value="CuRO_3_MaLCC_like"/>
    <property type="match status" value="1"/>
</dbReference>
<evidence type="ECO:0000256" key="5">
    <source>
        <dbReference type="ARBA" id="ARBA00022723"/>
    </source>
</evidence>
<dbReference type="GO" id="GO:2001070">
    <property type="term" value="F:starch binding"/>
    <property type="evidence" value="ECO:0007669"/>
    <property type="project" value="InterPro"/>
</dbReference>
<dbReference type="EMBL" id="FJUY01000007">
    <property type="protein sequence ID" value="CZT19399.1"/>
    <property type="molecule type" value="Genomic_DNA"/>
</dbReference>
<dbReference type="InterPro" id="IPR002044">
    <property type="entry name" value="CBM20"/>
</dbReference>
<dbReference type="GO" id="GO:0005507">
    <property type="term" value="F:copper ion binding"/>
    <property type="evidence" value="ECO:0007669"/>
    <property type="project" value="InterPro"/>
</dbReference>
<keyword evidence="17" id="KW-1185">Reference proteome</keyword>
<dbReference type="InterPro" id="IPR001117">
    <property type="entry name" value="Cu-oxidase_2nd"/>
</dbReference>
<dbReference type="CDD" id="cd13854">
    <property type="entry name" value="CuRO_1_MaLCC_like"/>
    <property type="match status" value="1"/>
</dbReference>
<keyword evidence="10" id="KW-0325">Glycoprotein</keyword>
<dbReference type="FunFam" id="2.60.40.420:FF:000038">
    <property type="entry name" value="Extracellular dihydrogeodin oxidase/laccase"/>
    <property type="match status" value="1"/>
</dbReference>
<evidence type="ECO:0000256" key="4">
    <source>
        <dbReference type="ARBA" id="ARBA00012297"/>
    </source>
</evidence>
<evidence type="ECO:0000256" key="1">
    <source>
        <dbReference type="ARBA" id="ARBA00000349"/>
    </source>
</evidence>
<dbReference type="InterPro" id="IPR008972">
    <property type="entry name" value="Cupredoxin"/>
</dbReference>
<dbReference type="GO" id="GO:0052716">
    <property type="term" value="F:hydroquinone:oxygen oxidoreductase activity"/>
    <property type="evidence" value="ECO:0007669"/>
    <property type="project" value="UniProtKB-EC"/>
</dbReference>
<feature type="domain" description="CBM20" evidence="15">
    <location>
        <begin position="58"/>
        <end position="165"/>
    </location>
</feature>
<evidence type="ECO:0000256" key="14">
    <source>
        <dbReference type="SAM" id="SignalP"/>
    </source>
</evidence>
<keyword evidence="6 14" id="KW-0732">Signal</keyword>
<dbReference type="PROSITE" id="PS51166">
    <property type="entry name" value="CBM20"/>
    <property type="match status" value="1"/>
</dbReference>
<evidence type="ECO:0000256" key="10">
    <source>
        <dbReference type="ARBA" id="ARBA00023180"/>
    </source>
</evidence>
<comment type="catalytic activity">
    <reaction evidence="1">
        <text>4 hydroquinone + O2 = 4 benzosemiquinone + 2 H2O</text>
        <dbReference type="Rhea" id="RHEA:11276"/>
        <dbReference type="ChEBI" id="CHEBI:15377"/>
        <dbReference type="ChEBI" id="CHEBI:15379"/>
        <dbReference type="ChEBI" id="CHEBI:17594"/>
        <dbReference type="ChEBI" id="CHEBI:17977"/>
        <dbReference type="EC" id="1.10.3.2"/>
    </reaction>
</comment>
<keyword evidence="13" id="KW-0624">Polysaccharide degradation</keyword>
<keyword evidence="7" id="KW-0677">Repeat</keyword>
<dbReference type="InterPro" id="IPR013784">
    <property type="entry name" value="Carb-bd-like_fold"/>
</dbReference>
<dbReference type="SUPFAM" id="SSF49452">
    <property type="entry name" value="Starch-binding domain-like"/>
    <property type="match status" value="1"/>
</dbReference>
<dbReference type="Pfam" id="PF07732">
    <property type="entry name" value="Cu-oxidase_3"/>
    <property type="match status" value="1"/>
</dbReference>
<dbReference type="PANTHER" id="PTHR11709">
    <property type="entry name" value="MULTI-COPPER OXIDASE"/>
    <property type="match status" value="1"/>
</dbReference>
<comment type="cofactor">
    <cofactor evidence="2">
        <name>Cu cation</name>
        <dbReference type="ChEBI" id="CHEBI:23378"/>
    </cofactor>
</comment>
<dbReference type="AlphaFoldDB" id="A0A2D3VCP4"/>
<dbReference type="OrthoDB" id="2121828at2759"/>
<evidence type="ECO:0000259" key="15">
    <source>
        <dbReference type="PROSITE" id="PS51166"/>
    </source>
</evidence>
<dbReference type="PANTHER" id="PTHR11709:SF87">
    <property type="entry name" value="LACCASE"/>
    <property type="match status" value="1"/>
</dbReference>
<protein>
    <recommendedName>
        <fullName evidence="4">laccase</fullName>
        <ecNumber evidence="4">1.10.3.2</ecNumber>
    </recommendedName>
</protein>